<reference evidence="2" key="1">
    <citation type="submission" date="2017-06" db="EMBL/GenBank/DDBJ databases">
        <authorList>
            <person name="Varghese N."/>
            <person name="Submissions S."/>
        </authorList>
    </citation>
    <scope>NUCLEOTIDE SEQUENCE [LARGE SCALE GENOMIC DNA]</scope>
    <source>
        <strain evidence="2">DSM 137</strain>
    </source>
</reference>
<sequence>MPADSAALHDAIHAAIEDGEILRIRYDAGSQPGTVRDVRPIVVMSDRMRAIDESSVAPKAFLFAYLHIVDITEPVTYVARKSKRKRAPQPDKFVEGWAFHLPMPAFAASLDLARVARIRVDLATKKKKTFREWTQGHPPQFSFEVGDIFYSDPSVRLLAWGAVPEFYAIQVDASHENTVQFRLIEFRRGACVSVKAATLAMNDFVTVLRDGLPGFATENRASG</sequence>
<name>A0A212SGM8_RHOAC</name>
<organism evidence="1 2">
    <name type="scientific">Rhodoblastus acidophilus</name>
    <name type="common">Rhodopseudomonas acidophila</name>
    <dbReference type="NCBI Taxonomy" id="1074"/>
    <lineage>
        <taxon>Bacteria</taxon>
        <taxon>Pseudomonadati</taxon>
        <taxon>Pseudomonadota</taxon>
        <taxon>Alphaproteobacteria</taxon>
        <taxon>Hyphomicrobiales</taxon>
        <taxon>Rhodoblastaceae</taxon>
        <taxon>Rhodoblastus</taxon>
    </lineage>
</organism>
<dbReference type="AlphaFoldDB" id="A0A212SGM8"/>
<dbReference type="EMBL" id="FYDG01000040">
    <property type="protein sequence ID" value="SNB84875.1"/>
    <property type="molecule type" value="Genomic_DNA"/>
</dbReference>
<keyword evidence="2" id="KW-1185">Reference proteome</keyword>
<proteinExistence type="predicted"/>
<protein>
    <recommendedName>
        <fullName evidence="3">WYL domain-containing protein</fullName>
    </recommendedName>
</protein>
<dbReference type="Proteomes" id="UP000198418">
    <property type="component" value="Unassembled WGS sequence"/>
</dbReference>
<accession>A0A212SGM8</accession>
<evidence type="ECO:0000313" key="1">
    <source>
        <dbReference type="EMBL" id="SNB84875.1"/>
    </source>
</evidence>
<evidence type="ECO:0000313" key="2">
    <source>
        <dbReference type="Proteomes" id="UP000198418"/>
    </source>
</evidence>
<evidence type="ECO:0008006" key="3">
    <source>
        <dbReference type="Google" id="ProtNLM"/>
    </source>
</evidence>
<gene>
    <name evidence="1" type="ORF">SAMN06265338_14015</name>
</gene>